<evidence type="ECO:0000313" key="2">
    <source>
        <dbReference type="EMBL" id="KAG0485212.1"/>
    </source>
</evidence>
<dbReference type="OrthoDB" id="341421at2759"/>
<feature type="transmembrane region" description="Helical" evidence="1">
    <location>
        <begin position="50"/>
        <end position="71"/>
    </location>
</feature>
<accession>A0A835V4K3</accession>
<evidence type="ECO:0000313" key="3">
    <source>
        <dbReference type="Proteomes" id="UP000636800"/>
    </source>
</evidence>
<dbReference type="AlphaFoldDB" id="A0A835V4K3"/>
<evidence type="ECO:0000256" key="1">
    <source>
        <dbReference type="SAM" id="Phobius"/>
    </source>
</evidence>
<dbReference type="Proteomes" id="UP000636800">
    <property type="component" value="Unassembled WGS sequence"/>
</dbReference>
<keyword evidence="1" id="KW-0472">Membrane</keyword>
<dbReference type="EMBL" id="JADCNL010000004">
    <property type="protein sequence ID" value="KAG0485212.1"/>
    <property type="molecule type" value="Genomic_DNA"/>
</dbReference>
<reference evidence="2 3" key="1">
    <citation type="journal article" date="2020" name="Nat. Food">
        <title>A phased Vanilla planifolia genome enables genetic improvement of flavour and production.</title>
        <authorList>
            <person name="Hasing T."/>
            <person name="Tang H."/>
            <person name="Brym M."/>
            <person name="Khazi F."/>
            <person name="Huang T."/>
            <person name="Chambers A.H."/>
        </authorList>
    </citation>
    <scope>NUCLEOTIDE SEQUENCE [LARGE SCALE GENOMIC DNA]</scope>
    <source>
        <tissue evidence="2">Leaf</tissue>
    </source>
</reference>
<name>A0A835V4K3_VANPL</name>
<keyword evidence="1" id="KW-1133">Transmembrane helix</keyword>
<keyword evidence="3" id="KW-1185">Reference proteome</keyword>
<sequence>MSLEVALENNDEWLGGQLGNGSKPSKAWADVEIDGTCDCRIVLTNPSQSFFAVAGLTIAAPVILTALYHVFVPTFRYLVHRFSSVVFKPEKNSYSQAHSN</sequence>
<keyword evidence="1" id="KW-0812">Transmembrane</keyword>
<protein>
    <submittedName>
        <fullName evidence="2">Uncharacterized protein</fullName>
    </submittedName>
</protein>
<gene>
    <name evidence="2" type="ORF">HPP92_009291</name>
</gene>
<organism evidence="2 3">
    <name type="scientific">Vanilla planifolia</name>
    <name type="common">Vanilla</name>
    <dbReference type="NCBI Taxonomy" id="51239"/>
    <lineage>
        <taxon>Eukaryota</taxon>
        <taxon>Viridiplantae</taxon>
        <taxon>Streptophyta</taxon>
        <taxon>Embryophyta</taxon>
        <taxon>Tracheophyta</taxon>
        <taxon>Spermatophyta</taxon>
        <taxon>Magnoliopsida</taxon>
        <taxon>Liliopsida</taxon>
        <taxon>Asparagales</taxon>
        <taxon>Orchidaceae</taxon>
        <taxon>Vanilloideae</taxon>
        <taxon>Vanilleae</taxon>
        <taxon>Vanilla</taxon>
    </lineage>
</organism>
<comment type="caution">
    <text evidence="2">The sequence shown here is derived from an EMBL/GenBank/DDBJ whole genome shotgun (WGS) entry which is preliminary data.</text>
</comment>
<proteinExistence type="predicted"/>